<gene>
    <name evidence="3" type="ORF">EVG20_g9957</name>
</gene>
<dbReference type="Proteomes" id="UP000298327">
    <property type="component" value="Unassembled WGS sequence"/>
</dbReference>
<evidence type="ECO:0000256" key="2">
    <source>
        <dbReference type="SAM" id="Phobius"/>
    </source>
</evidence>
<dbReference type="EMBL" id="SEOQ01001101">
    <property type="protein sequence ID" value="TFY53818.1"/>
    <property type="molecule type" value="Genomic_DNA"/>
</dbReference>
<sequence length="297" mass="33616">MLMEGWEDRLHISFLGEHVLFTGLRLESFGTFLAAAILTVGICFTERLLTLALTRRWAPFRSLHRSRLRSALWRTALYWAVTFLRLYVPLSGCIDRIFLAYDQLARRKAVHADIHDIPHRIDYRHCSQVSALSVGQFAIEYFDQPQQLHSPRDREYVVLISHTSYPPSPPSLPTSSYRLHEPLLSPMSPSPLGDKPRSPPYTRPRAKSKSKPASLFIHPNQSNLSRADAAAVELGLHGSTERVKATGKYGDDEDVAWEHGKGRDVARELLRGKSARADEQQKLFNIGDGESEDDGEF</sequence>
<keyword evidence="2" id="KW-1133">Transmembrane helix</keyword>
<feature type="region of interest" description="Disordered" evidence="1">
    <location>
        <begin position="165"/>
        <end position="216"/>
    </location>
</feature>
<keyword evidence="4" id="KW-1185">Reference proteome</keyword>
<evidence type="ECO:0000313" key="3">
    <source>
        <dbReference type="EMBL" id="TFY53818.1"/>
    </source>
</evidence>
<proteinExistence type="predicted"/>
<comment type="caution">
    <text evidence="3">The sequence shown here is derived from an EMBL/GenBank/DDBJ whole genome shotgun (WGS) entry which is preliminary data.</text>
</comment>
<evidence type="ECO:0000256" key="1">
    <source>
        <dbReference type="SAM" id="MobiDB-lite"/>
    </source>
</evidence>
<feature type="transmembrane region" description="Helical" evidence="2">
    <location>
        <begin position="29"/>
        <end position="50"/>
    </location>
</feature>
<accession>A0A4Y9XVN1</accession>
<feature type="compositionally biased region" description="Basic and acidic residues" evidence="1">
    <location>
        <begin position="272"/>
        <end position="281"/>
    </location>
</feature>
<dbReference type="OrthoDB" id="73901at2759"/>
<dbReference type="AlphaFoldDB" id="A0A4Y9XVN1"/>
<name>A0A4Y9XVN1_9AGAM</name>
<evidence type="ECO:0000313" key="4">
    <source>
        <dbReference type="Proteomes" id="UP000298327"/>
    </source>
</evidence>
<organism evidence="3 4">
    <name type="scientific">Dentipellis fragilis</name>
    <dbReference type="NCBI Taxonomy" id="205917"/>
    <lineage>
        <taxon>Eukaryota</taxon>
        <taxon>Fungi</taxon>
        <taxon>Dikarya</taxon>
        <taxon>Basidiomycota</taxon>
        <taxon>Agaricomycotina</taxon>
        <taxon>Agaricomycetes</taxon>
        <taxon>Russulales</taxon>
        <taxon>Hericiaceae</taxon>
        <taxon>Dentipellis</taxon>
    </lineage>
</organism>
<feature type="compositionally biased region" description="Low complexity" evidence="1">
    <location>
        <begin position="173"/>
        <end position="192"/>
    </location>
</feature>
<feature type="transmembrane region" description="Helical" evidence="2">
    <location>
        <begin position="71"/>
        <end position="88"/>
    </location>
</feature>
<reference evidence="3 4" key="1">
    <citation type="submission" date="2019-02" db="EMBL/GenBank/DDBJ databases">
        <title>Genome sequencing of the rare red list fungi Dentipellis fragilis.</title>
        <authorList>
            <person name="Buettner E."/>
            <person name="Kellner H."/>
        </authorList>
    </citation>
    <scope>NUCLEOTIDE SEQUENCE [LARGE SCALE GENOMIC DNA]</scope>
    <source>
        <strain evidence="3 4">DSM 105465</strain>
    </source>
</reference>
<feature type="region of interest" description="Disordered" evidence="1">
    <location>
        <begin position="272"/>
        <end position="297"/>
    </location>
</feature>
<keyword evidence="2" id="KW-0812">Transmembrane</keyword>
<keyword evidence="2" id="KW-0472">Membrane</keyword>
<protein>
    <submittedName>
        <fullName evidence="3">Uncharacterized protein</fullName>
    </submittedName>
</protein>